<evidence type="ECO:0000256" key="7">
    <source>
        <dbReference type="ARBA" id="ARBA00023224"/>
    </source>
</evidence>
<feature type="transmembrane region" description="Helical" evidence="8">
    <location>
        <begin position="40"/>
        <end position="65"/>
    </location>
</feature>
<protein>
    <submittedName>
        <fullName evidence="11">Mu-type opioid receptor-like</fullName>
    </submittedName>
</protein>
<dbReference type="Pfam" id="PF00001">
    <property type="entry name" value="7tm_1"/>
    <property type="match status" value="1"/>
</dbReference>
<evidence type="ECO:0000259" key="9">
    <source>
        <dbReference type="PROSITE" id="PS50262"/>
    </source>
</evidence>
<dbReference type="OrthoDB" id="9990906at2759"/>
<keyword evidence="5 8" id="KW-0472">Membrane</keyword>
<keyword evidence="10" id="KW-1185">Reference proteome</keyword>
<dbReference type="RefSeq" id="XP_022289552.1">
    <property type="nucleotide sequence ID" value="XM_022433844.1"/>
</dbReference>
<evidence type="ECO:0000256" key="8">
    <source>
        <dbReference type="SAM" id="Phobius"/>
    </source>
</evidence>
<comment type="subcellular location">
    <subcellularLocation>
        <location evidence="1">Membrane</location>
        <topology evidence="1">Multi-pass membrane protein</topology>
    </subcellularLocation>
</comment>
<dbReference type="GO" id="GO:0005886">
    <property type="term" value="C:plasma membrane"/>
    <property type="evidence" value="ECO:0007669"/>
    <property type="project" value="TreeGrafter"/>
</dbReference>
<keyword evidence="4" id="KW-0297">G-protein coupled receptor</keyword>
<keyword evidence="6" id="KW-0675">Receptor</keyword>
<feature type="domain" description="G-protein coupled receptors family 1 profile" evidence="9">
    <location>
        <begin position="57"/>
        <end position="325"/>
    </location>
</feature>
<dbReference type="PANTHER" id="PTHR24243">
    <property type="entry name" value="G-PROTEIN COUPLED RECEPTOR"/>
    <property type="match status" value="1"/>
</dbReference>
<dbReference type="Gene3D" id="1.20.1070.10">
    <property type="entry name" value="Rhodopsin 7-helix transmembrane proteins"/>
    <property type="match status" value="1"/>
</dbReference>
<evidence type="ECO:0000256" key="4">
    <source>
        <dbReference type="ARBA" id="ARBA00023040"/>
    </source>
</evidence>
<dbReference type="InterPro" id="IPR000276">
    <property type="entry name" value="GPCR_Rhodpsn"/>
</dbReference>
<reference evidence="11" key="1">
    <citation type="submission" date="2025-08" db="UniProtKB">
        <authorList>
            <consortium name="RefSeq"/>
        </authorList>
    </citation>
    <scope>IDENTIFICATION</scope>
    <source>
        <tissue evidence="11">Whole sample</tissue>
    </source>
</reference>
<dbReference type="InterPro" id="IPR017452">
    <property type="entry name" value="GPCR_Rhodpsn_7TM"/>
</dbReference>
<gene>
    <name evidence="11" type="primary">LOC111101375</name>
</gene>
<feature type="transmembrane region" description="Helical" evidence="8">
    <location>
        <begin position="77"/>
        <end position="97"/>
    </location>
</feature>
<evidence type="ECO:0000256" key="6">
    <source>
        <dbReference type="ARBA" id="ARBA00023170"/>
    </source>
</evidence>
<dbReference type="SUPFAM" id="SSF81321">
    <property type="entry name" value="Family A G protein-coupled receptor-like"/>
    <property type="match status" value="1"/>
</dbReference>
<evidence type="ECO:0000256" key="5">
    <source>
        <dbReference type="ARBA" id="ARBA00023136"/>
    </source>
</evidence>
<name>A0A8B8ADJ6_CRAVI</name>
<keyword evidence="3 8" id="KW-1133">Transmembrane helix</keyword>
<feature type="transmembrane region" description="Helical" evidence="8">
    <location>
        <begin position="305"/>
        <end position="326"/>
    </location>
</feature>
<dbReference type="KEGG" id="cvn:111101375"/>
<feature type="transmembrane region" description="Helical" evidence="8">
    <location>
        <begin position="156"/>
        <end position="176"/>
    </location>
</feature>
<evidence type="ECO:0000256" key="2">
    <source>
        <dbReference type="ARBA" id="ARBA00022692"/>
    </source>
</evidence>
<evidence type="ECO:0000313" key="10">
    <source>
        <dbReference type="Proteomes" id="UP000694844"/>
    </source>
</evidence>
<dbReference type="AlphaFoldDB" id="A0A8B8ADJ6"/>
<evidence type="ECO:0000256" key="3">
    <source>
        <dbReference type="ARBA" id="ARBA00022989"/>
    </source>
</evidence>
<feature type="transmembrane region" description="Helical" evidence="8">
    <location>
        <begin position="201"/>
        <end position="227"/>
    </location>
</feature>
<keyword evidence="2 8" id="KW-0812">Transmembrane</keyword>
<dbReference type="Proteomes" id="UP000694844">
    <property type="component" value="Chromosome 6"/>
</dbReference>
<feature type="transmembrane region" description="Helical" evidence="8">
    <location>
        <begin position="265"/>
        <end position="285"/>
    </location>
</feature>
<evidence type="ECO:0000313" key="11">
    <source>
        <dbReference type="RefSeq" id="XP_022289552.1"/>
    </source>
</evidence>
<dbReference type="GeneID" id="111101375"/>
<proteinExistence type="predicted"/>
<feature type="transmembrane region" description="Helical" evidence="8">
    <location>
        <begin position="117"/>
        <end position="144"/>
    </location>
</feature>
<dbReference type="PROSITE" id="PS50262">
    <property type="entry name" value="G_PROTEIN_RECEP_F1_2"/>
    <property type="match status" value="1"/>
</dbReference>
<sequence>MEGAVNEDGYRQQLTMNKSLSSLSNEAPSNSSSAFYFFTLYMYMYVQPILCVFGFLGNFLSVFVFCSKPLRNASSNVYLTALSCTSFVFCFSNFLVWLETVRVQIIHQEVICQSIVYITYVCSFLTVWYVVCITFENFVVTINLRYAVIVCTVYKARIIVTSLAITAILLYTFALWTTKVERGHGKIYCDIESEYQKTLHVFTYIDIIFTLAVPFIAMTFFLGVVYVKHIVVRVSCSPCTKSNTCRPVRRTRGSRNDSLTKITRVLLAIGSSYIVLSVPSCVNKIRAIVLSVRDQQEEPTHDSWAVIQFSQMIYYLSFCLNFFYYLKWSVNYRKALGDIFKVFISNRESEGKISQVPFINLFSRRAASHDYDQVATYV</sequence>
<dbReference type="GO" id="GO:0004930">
    <property type="term" value="F:G protein-coupled receptor activity"/>
    <property type="evidence" value="ECO:0007669"/>
    <property type="project" value="UniProtKB-KW"/>
</dbReference>
<accession>A0A8B8ADJ6</accession>
<keyword evidence="7" id="KW-0807">Transducer</keyword>
<organism evidence="10 11">
    <name type="scientific">Crassostrea virginica</name>
    <name type="common">Eastern oyster</name>
    <dbReference type="NCBI Taxonomy" id="6565"/>
    <lineage>
        <taxon>Eukaryota</taxon>
        <taxon>Metazoa</taxon>
        <taxon>Spiralia</taxon>
        <taxon>Lophotrochozoa</taxon>
        <taxon>Mollusca</taxon>
        <taxon>Bivalvia</taxon>
        <taxon>Autobranchia</taxon>
        <taxon>Pteriomorphia</taxon>
        <taxon>Ostreida</taxon>
        <taxon>Ostreoidea</taxon>
        <taxon>Ostreidae</taxon>
        <taxon>Crassostrea</taxon>
    </lineage>
</organism>
<dbReference type="PANTHER" id="PTHR24243:SF230">
    <property type="entry name" value="G-PROTEIN COUPLED RECEPTORS FAMILY 1 PROFILE DOMAIN-CONTAINING PROTEIN"/>
    <property type="match status" value="1"/>
</dbReference>
<evidence type="ECO:0000256" key="1">
    <source>
        <dbReference type="ARBA" id="ARBA00004141"/>
    </source>
</evidence>